<reference evidence="2" key="1">
    <citation type="submission" date="2019-10" db="EMBL/GenBank/DDBJ databases">
        <title>Streptomyces sp. nov., a novel actinobacterium isolated from alkaline environment.</title>
        <authorList>
            <person name="Golinska P."/>
        </authorList>
    </citation>
    <scope>NUCLEOTIDE SEQUENCE [LARGE SCALE GENOMIC DNA]</scope>
    <source>
        <strain evidence="2">DSM 42108</strain>
    </source>
</reference>
<accession>A0A7W3T4W8</accession>
<keyword evidence="2" id="KW-1185">Reference proteome</keyword>
<evidence type="ECO:0000313" key="2">
    <source>
        <dbReference type="Proteomes" id="UP000530234"/>
    </source>
</evidence>
<evidence type="ECO:0000313" key="1">
    <source>
        <dbReference type="EMBL" id="MBB0230984.1"/>
    </source>
</evidence>
<organism evidence="1 2">
    <name type="scientific">Streptomyces calidiresistens</name>
    <dbReference type="NCBI Taxonomy" id="1485586"/>
    <lineage>
        <taxon>Bacteria</taxon>
        <taxon>Bacillati</taxon>
        <taxon>Actinomycetota</taxon>
        <taxon>Actinomycetes</taxon>
        <taxon>Kitasatosporales</taxon>
        <taxon>Streptomycetaceae</taxon>
        <taxon>Streptomyces</taxon>
    </lineage>
</organism>
<evidence type="ECO:0008006" key="3">
    <source>
        <dbReference type="Google" id="ProtNLM"/>
    </source>
</evidence>
<gene>
    <name evidence="1" type="ORF">FOE67_16035</name>
</gene>
<dbReference type="RefSeq" id="WP_182664921.1">
    <property type="nucleotide sequence ID" value="NZ_VKHS01000397.1"/>
</dbReference>
<name>A0A7W3T4W8_9ACTN</name>
<protein>
    <recommendedName>
        <fullName evidence="3">Terminase</fullName>
    </recommendedName>
</protein>
<dbReference type="AlphaFoldDB" id="A0A7W3T4W8"/>
<sequence length="525" mass="58885">MARYLHDPGTGEPWNGETFDHEAYLGGLIAEFGRAAFTSPEARRELTRYDPLLFALLYLPQLLRDKHGTISWADTHLEFARLALRWTRPAGLHEERHAYIAPRGSAKSTWLFKLLPIWALAHDHAAARFIAAFSSAGAQAQRHLTAVRLILASNELLRTDYPDLCRPAQLSSRSTVANTQHMYHAASRVTFSALGLDGEILGLVDPLNRRPSLLILDDPEPSGEVYSLYQRDKRLRTIVDAVLAMSEDAHVVWAGTTTMADGLADQLVKHSERGDQDWVRDEKFQVHYFHPLPHRPDGSRRSIWPAKWPAHWLEEQEARGSVSYAKNFENKPRPTDGIWWRPRDIQRLEASDVPETHRRAMVRTVLTIDPAVTTTGKSDFTGFAVTSLLPGDERHAGGRALVRYACGRKLPHGEPMRAFVLALLQQFPEVCEIVIETNQGGGLHEVALYGMPVPIETEHTTESKTVRFASLLQRCQVGQVLFDGRIAEFEDQALAYPEVGNDDVIDAVCQGVDALLTDIFDFDIG</sequence>
<dbReference type="EMBL" id="VKHS01000397">
    <property type="protein sequence ID" value="MBB0230984.1"/>
    <property type="molecule type" value="Genomic_DNA"/>
</dbReference>
<comment type="caution">
    <text evidence="1">The sequence shown here is derived from an EMBL/GenBank/DDBJ whole genome shotgun (WGS) entry which is preliminary data.</text>
</comment>
<proteinExistence type="predicted"/>
<dbReference type="Proteomes" id="UP000530234">
    <property type="component" value="Unassembled WGS sequence"/>
</dbReference>